<keyword evidence="1" id="KW-0732">Signal</keyword>
<feature type="domain" description="DUF4136" evidence="2">
    <location>
        <begin position="58"/>
        <end position="196"/>
    </location>
</feature>
<dbReference type="RefSeq" id="WP_250752827.1">
    <property type="nucleotide sequence ID" value="NZ_CP098401.1"/>
</dbReference>
<feature type="chain" id="PRO_5045504015" evidence="1">
    <location>
        <begin position="21"/>
        <end position="205"/>
    </location>
</feature>
<organism evidence="3 4">
    <name type="scientific">Sphingomonas donggukensis</name>
    <dbReference type="NCBI Taxonomy" id="2949093"/>
    <lineage>
        <taxon>Bacteria</taxon>
        <taxon>Pseudomonadati</taxon>
        <taxon>Pseudomonadota</taxon>
        <taxon>Alphaproteobacteria</taxon>
        <taxon>Sphingomonadales</taxon>
        <taxon>Sphingomonadaceae</taxon>
        <taxon>Sphingomonas</taxon>
    </lineage>
</organism>
<reference evidence="3" key="1">
    <citation type="submission" date="2022-05" db="EMBL/GenBank/DDBJ databases">
        <title>Sphingomonas sp. strain RMG20 Genome sequencing and assembly.</title>
        <authorList>
            <person name="Kim I."/>
        </authorList>
    </citation>
    <scope>NUCLEOTIDE SEQUENCE</scope>
    <source>
        <strain evidence="3">RMG20</strain>
    </source>
</reference>
<dbReference type="Pfam" id="PF13590">
    <property type="entry name" value="DUF4136"/>
    <property type="match status" value="1"/>
</dbReference>
<evidence type="ECO:0000313" key="4">
    <source>
        <dbReference type="Proteomes" id="UP001055580"/>
    </source>
</evidence>
<sequence>MTMRTAITALALGCAAAGCATTGGVDRAGTDVTRYHLGAPIPAGSVATEPMAMSGAVTSPEYRLYADAVAAELGRMGFAPTGTGTSQYIAAVSFQRTSRGTVRTPPKFSIGIGGGGFSGGRGGGGVGLGGGLSTGFGSKTKDILVSELAVQLRRRSDGTVVWEGRAQRQFLSGDRGSQPVDTAGRLANALFKGFPGESGITISVK</sequence>
<accession>A0ABY4TUF7</accession>
<gene>
    <name evidence="3" type="ORF">M9980_02070</name>
</gene>
<proteinExistence type="predicted"/>
<evidence type="ECO:0000256" key="1">
    <source>
        <dbReference type="SAM" id="SignalP"/>
    </source>
</evidence>
<dbReference type="PROSITE" id="PS51257">
    <property type="entry name" value="PROKAR_LIPOPROTEIN"/>
    <property type="match status" value="1"/>
</dbReference>
<keyword evidence="4" id="KW-1185">Reference proteome</keyword>
<evidence type="ECO:0000313" key="3">
    <source>
        <dbReference type="EMBL" id="URW76040.1"/>
    </source>
</evidence>
<dbReference type="Proteomes" id="UP001055580">
    <property type="component" value="Chromosome"/>
</dbReference>
<feature type="signal peptide" evidence="1">
    <location>
        <begin position="1"/>
        <end position="20"/>
    </location>
</feature>
<protein>
    <submittedName>
        <fullName evidence="3">DUF4136 domain-containing protein</fullName>
    </submittedName>
</protein>
<dbReference type="EMBL" id="CP098401">
    <property type="protein sequence ID" value="URW76040.1"/>
    <property type="molecule type" value="Genomic_DNA"/>
</dbReference>
<name>A0ABY4TUF7_9SPHN</name>
<dbReference type="InterPro" id="IPR025411">
    <property type="entry name" value="DUF4136"/>
</dbReference>
<evidence type="ECO:0000259" key="2">
    <source>
        <dbReference type="Pfam" id="PF13590"/>
    </source>
</evidence>